<comment type="similarity">
    <text evidence="1">Belongs to the histone deacetylase family.</text>
</comment>
<dbReference type="InterPro" id="IPR037138">
    <property type="entry name" value="His_deacetylse_dom_sf"/>
</dbReference>
<dbReference type="RefSeq" id="WP_236982315.1">
    <property type="nucleotide sequence ID" value="NZ_AP023086.1"/>
</dbReference>
<dbReference type="Proteomes" id="UP001320119">
    <property type="component" value="Chromosome"/>
</dbReference>
<evidence type="ECO:0000313" key="4">
    <source>
        <dbReference type="EMBL" id="BCD98151.1"/>
    </source>
</evidence>
<dbReference type="GO" id="GO:0040029">
    <property type="term" value="P:epigenetic regulation of gene expression"/>
    <property type="evidence" value="ECO:0007669"/>
    <property type="project" value="TreeGrafter"/>
</dbReference>
<evidence type="ECO:0000256" key="2">
    <source>
        <dbReference type="ARBA" id="ARBA00022801"/>
    </source>
</evidence>
<dbReference type="InterPro" id="IPR000286">
    <property type="entry name" value="HDACs"/>
</dbReference>
<sequence length="306" mass="33645">MLPLVTHPCYSFEFPASHRFPMDKFALLHAYLQEKGIATTKNTYRPGRARLELLTLGHDSDYIERFIAGTQTPAQLRTMGLPWSKPLVARTLISPNGTLLSALLALDRGIACHLAGGTHHAHYDYASGFCIFNDLAVAAQALIAQGKVQRVLIVDCDVHQGDGTAAILANTPSVFTFSLHCEKNFPARKAVSDLDVGLAPKTTDRVYLEVLDNALSKVLEQFQPNFVFYDAGVDVYEHDPLGLLNISLEGIRARDKLVLEECVRRNIPIATVIGGGYYDGLSSRADASLALAKRHAIVVEEANRWF</sequence>
<dbReference type="InterPro" id="IPR044150">
    <property type="entry name" value="HDAC_classIV"/>
</dbReference>
<dbReference type="Gene3D" id="3.40.800.20">
    <property type="entry name" value="Histone deacetylase domain"/>
    <property type="match status" value="1"/>
</dbReference>
<dbReference type="InterPro" id="IPR023696">
    <property type="entry name" value="Ureohydrolase_dom_sf"/>
</dbReference>
<reference evidence="4 5" key="1">
    <citation type="journal article" date="2022" name="IScience">
        <title>An ultrasensitive nanofiber-based assay for enzymatic hydrolysis and deep-sea microbial degradation of cellulose.</title>
        <authorList>
            <person name="Tsudome M."/>
            <person name="Tachioka M."/>
            <person name="Miyazaki M."/>
            <person name="Uchimura K."/>
            <person name="Tsuda M."/>
            <person name="Takaki Y."/>
            <person name="Deguchi S."/>
        </authorList>
    </citation>
    <scope>NUCLEOTIDE SEQUENCE [LARGE SCALE GENOMIC DNA]</scope>
    <source>
        <strain evidence="4 5">GE09</strain>
    </source>
</reference>
<dbReference type="AlphaFoldDB" id="A0AAN1WIC3"/>
<evidence type="ECO:0000259" key="3">
    <source>
        <dbReference type="Pfam" id="PF00850"/>
    </source>
</evidence>
<name>A0AAN1WIC3_9GAMM</name>
<dbReference type="PRINTS" id="PR01270">
    <property type="entry name" value="HDASUPER"/>
</dbReference>
<gene>
    <name evidence="4" type="ORF">MARGE09_P2352</name>
</gene>
<accession>A0AAN1WIC3</accession>
<dbReference type="Pfam" id="PF00850">
    <property type="entry name" value="Hist_deacetyl"/>
    <property type="match status" value="1"/>
</dbReference>
<dbReference type="GO" id="GO:0016787">
    <property type="term" value="F:hydrolase activity"/>
    <property type="evidence" value="ECO:0007669"/>
    <property type="project" value="UniProtKB-KW"/>
</dbReference>
<dbReference type="InterPro" id="IPR023801">
    <property type="entry name" value="His_deacetylse_dom"/>
</dbReference>
<keyword evidence="2" id="KW-0378">Hydrolase</keyword>
<keyword evidence="5" id="KW-1185">Reference proteome</keyword>
<evidence type="ECO:0000313" key="5">
    <source>
        <dbReference type="Proteomes" id="UP001320119"/>
    </source>
</evidence>
<dbReference type="KEGG" id="marq:MARGE09_P2352"/>
<feature type="domain" description="Histone deacetylase" evidence="3">
    <location>
        <begin position="18"/>
        <end position="281"/>
    </location>
</feature>
<organism evidence="4 5">
    <name type="scientific">Marinagarivorans cellulosilyticus</name>
    <dbReference type="NCBI Taxonomy" id="2721545"/>
    <lineage>
        <taxon>Bacteria</taxon>
        <taxon>Pseudomonadati</taxon>
        <taxon>Pseudomonadota</taxon>
        <taxon>Gammaproteobacteria</taxon>
        <taxon>Cellvibrionales</taxon>
        <taxon>Cellvibrionaceae</taxon>
        <taxon>Marinagarivorans</taxon>
    </lineage>
</organism>
<proteinExistence type="inferred from homology"/>
<dbReference type="SUPFAM" id="SSF52768">
    <property type="entry name" value="Arginase/deacetylase"/>
    <property type="match status" value="1"/>
</dbReference>
<dbReference type="EMBL" id="AP023086">
    <property type="protein sequence ID" value="BCD98151.1"/>
    <property type="molecule type" value="Genomic_DNA"/>
</dbReference>
<dbReference type="PANTHER" id="PTHR10625">
    <property type="entry name" value="HISTONE DEACETYLASE HDAC1-RELATED"/>
    <property type="match status" value="1"/>
</dbReference>
<evidence type="ECO:0000256" key="1">
    <source>
        <dbReference type="ARBA" id="ARBA00005947"/>
    </source>
</evidence>
<dbReference type="CDD" id="cd09993">
    <property type="entry name" value="HDAC_classIV"/>
    <property type="match status" value="1"/>
</dbReference>
<protein>
    <recommendedName>
        <fullName evidence="3">Histone deacetylase domain-containing protein</fullName>
    </recommendedName>
</protein>
<dbReference type="PANTHER" id="PTHR10625:SF19">
    <property type="entry name" value="HISTONE DEACETYLASE 12"/>
    <property type="match status" value="1"/>
</dbReference>
<dbReference type="GO" id="GO:0004407">
    <property type="term" value="F:histone deacetylase activity"/>
    <property type="evidence" value="ECO:0007669"/>
    <property type="project" value="InterPro"/>
</dbReference>